<proteinExistence type="predicted"/>
<dbReference type="Proteomes" id="UP001428341">
    <property type="component" value="Unassembled WGS sequence"/>
</dbReference>
<sequence>MNHQQVQSQHRQNPNFLLPLSASPLHQEHHHHHNHLLQPQPKRHNSSGSLDISSPYISKLPFSYPRHEFLLRNHQQQMGFLQNVHFLPQHLRQKSLMEAAKQKVLGRGVKRFLGNNVLYSTSSIRLQSWWELGRHEEA</sequence>
<dbReference type="EMBL" id="JBCGBO010000006">
    <property type="protein sequence ID" value="KAK9194582.1"/>
    <property type="molecule type" value="Genomic_DNA"/>
</dbReference>
<evidence type="ECO:0000313" key="3">
    <source>
        <dbReference type="Proteomes" id="UP001428341"/>
    </source>
</evidence>
<gene>
    <name evidence="2" type="ORF">WN944_005289</name>
</gene>
<organism evidence="2 3">
    <name type="scientific">Citrus x changshan-huyou</name>
    <dbReference type="NCBI Taxonomy" id="2935761"/>
    <lineage>
        <taxon>Eukaryota</taxon>
        <taxon>Viridiplantae</taxon>
        <taxon>Streptophyta</taxon>
        <taxon>Embryophyta</taxon>
        <taxon>Tracheophyta</taxon>
        <taxon>Spermatophyta</taxon>
        <taxon>Magnoliopsida</taxon>
        <taxon>eudicotyledons</taxon>
        <taxon>Gunneridae</taxon>
        <taxon>Pentapetalae</taxon>
        <taxon>rosids</taxon>
        <taxon>malvids</taxon>
        <taxon>Sapindales</taxon>
        <taxon>Rutaceae</taxon>
        <taxon>Aurantioideae</taxon>
        <taxon>Citrus</taxon>
    </lineage>
</organism>
<name>A0AAP0M214_9ROSI</name>
<comment type="caution">
    <text evidence="2">The sequence shown here is derived from an EMBL/GenBank/DDBJ whole genome shotgun (WGS) entry which is preliminary data.</text>
</comment>
<evidence type="ECO:0000313" key="2">
    <source>
        <dbReference type="EMBL" id="KAK9194582.1"/>
    </source>
</evidence>
<keyword evidence="3" id="KW-1185">Reference proteome</keyword>
<protein>
    <submittedName>
        <fullName evidence="2">Uncharacterized protein</fullName>
    </submittedName>
</protein>
<dbReference type="AlphaFoldDB" id="A0AAP0M214"/>
<evidence type="ECO:0000256" key="1">
    <source>
        <dbReference type="SAM" id="MobiDB-lite"/>
    </source>
</evidence>
<reference evidence="2 3" key="1">
    <citation type="submission" date="2024-05" db="EMBL/GenBank/DDBJ databases">
        <title>Haplotype-resolved chromosome-level genome assembly of Huyou (Citrus changshanensis).</title>
        <authorList>
            <person name="Miao C."/>
            <person name="Chen W."/>
            <person name="Wu Y."/>
            <person name="Wang L."/>
            <person name="Zhao S."/>
            <person name="Grierson D."/>
            <person name="Xu C."/>
            <person name="Chen K."/>
        </authorList>
    </citation>
    <scope>NUCLEOTIDE SEQUENCE [LARGE SCALE GENOMIC DNA]</scope>
    <source>
        <strain evidence="2">01-14</strain>
        <tissue evidence="2">Leaf</tissue>
    </source>
</reference>
<feature type="compositionally biased region" description="Basic residues" evidence="1">
    <location>
        <begin position="28"/>
        <end position="45"/>
    </location>
</feature>
<accession>A0AAP0M214</accession>
<feature type="region of interest" description="Disordered" evidence="1">
    <location>
        <begin position="25"/>
        <end position="50"/>
    </location>
</feature>